<gene>
    <name evidence="3" type="ORF">GCM10022242_01600</name>
</gene>
<dbReference type="Proteomes" id="UP001501821">
    <property type="component" value="Unassembled WGS sequence"/>
</dbReference>
<accession>A0ABP7HTK2</accession>
<feature type="chain" id="PRO_5046218365" description="PKD domain-containing protein" evidence="1">
    <location>
        <begin position="22"/>
        <end position="256"/>
    </location>
</feature>
<sequence>MVRAVIAGLLAVLVVGPPVGADDTVTPGPGAYNVNGAEQAPGSAAPGGVTDTGESALPSGEYHVAQMCSGTVCMSGIQCADGSYPNFEWIEDETGRVLWSNQFCPAIGDRPTITPPMVADAFQRIPLPASPLIIQPPGGKTLVNFETNFYTEQRPLDRTVRLLGQRIELRISVASYTWHFDDGAVLRTSKPGAPYPHLQITHNYLQKGGYRPSLDTTYVADYRVNGGAWHTVPGSVTIEGDAKSLRAIEARPVLVG</sequence>
<dbReference type="EMBL" id="BAABAH010000001">
    <property type="protein sequence ID" value="GAA3802310.1"/>
    <property type="molecule type" value="Genomic_DNA"/>
</dbReference>
<proteinExistence type="predicted"/>
<evidence type="ECO:0000259" key="2">
    <source>
        <dbReference type="PROSITE" id="PS50093"/>
    </source>
</evidence>
<reference evidence="4" key="1">
    <citation type="journal article" date="2019" name="Int. J. Syst. Evol. Microbiol.">
        <title>The Global Catalogue of Microorganisms (GCM) 10K type strain sequencing project: providing services to taxonomists for standard genome sequencing and annotation.</title>
        <authorList>
            <consortium name="The Broad Institute Genomics Platform"/>
            <consortium name="The Broad Institute Genome Sequencing Center for Infectious Disease"/>
            <person name="Wu L."/>
            <person name="Ma J."/>
        </authorList>
    </citation>
    <scope>NUCLEOTIDE SEQUENCE [LARGE SCALE GENOMIC DNA]</scope>
    <source>
        <strain evidence="4">JCM 16953</strain>
    </source>
</reference>
<evidence type="ECO:0000256" key="1">
    <source>
        <dbReference type="SAM" id="SignalP"/>
    </source>
</evidence>
<feature type="domain" description="PKD" evidence="2">
    <location>
        <begin position="174"/>
        <end position="217"/>
    </location>
</feature>
<evidence type="ECO:0000313" key="4">
    <source>
        <dbReference type="Proteomes" id="UP001501821"/>
    </source>
</evidence>
<protein>
    <recommendedName>
        <fullName evidence="2">PKD domain-containing protein</fullName>
    </recommendedName>
</protein>
<feature type="signal peptide" evidence="1">
    <location>
        <begin position="1"/>
        <end position="21"/>
    </location>
</feature>
<dbReference type="PROSITE" id="PS50093">
    <property type="entry name" value="PKD"/>
    <property type="match status" value="1"/>
</dbReference>
<name>A0ABP7HTK2_9ACTN</name>
<evidence type="ECO:0000313" key="3">
    <source>
        <dbReference type="EMBL" id="GAA3802310.1"/>
    </source>
</evidence>
<organism evidence="3 4">
    <name type="scientific">Nocardioides panacisoli</name>
    <dbReference type="NCBI Taxonomy" id="627624"/>
    <lineage>
        <taxon>Bacteria</taxon>
        <taxon>Bacillati</taxon>
        <taxon>Actinomycetota</taxon>
        <taxon>Actinomycetes</taxon>
        <taxon>Propionibacteriales</taxon>
        <taxon>Nocardioidaceae</taxon>
        <taxon>Nocardioides</taxon>
    </lineage>
</organism>
<keyword evidence="4" id="KW-1185">Reference proteome</keyword>
<dbReference type="InterPro" id="IPR000601">
    <property type="entry name" value="PKD_dom"/>
</dbReference>
<comment type="caution">
    <text evidence="3">The sequence shown here is derived from an EMBL/GenBank/DDBJ whole genome shotgun (WGS) entry which is preliminary data.</text>
</comment>
<keyword evidence="1" id="KW-0732">Signal</keyword>